<dbReference type="Pfam" id="PF00560">
    <property type="entry name" value="LRR_1"/>
    <property type="match status" value="3"/>
</dbReference>
<keyword evidence="8 13" id="KW-1133">Transmembrane helix</keyword>
<dbReference type="InterPro" id="IPR046956">
    <property type="entry name" value="RLP23-like"/>
</dbReference>
<evidence type="ECO:0000256" key="4">
    <source>
        <dbReference type="ARBA" id="ARBA00022614"/>
    </source>
</evidence>
<keyword evidence="16" id="KW-1185">Reference proteome</keyword>
<evidence type="ECO:0000256" key="3">
    <source>
        <dbReference type="ARBA" id="ARBA00022475"/>
    </source>
</evidence>
<dbReference type="Pfam" id="PF13855">
    <property type="entry name" value="LRR_8"/>
    <property type="match status" value="1"/>
</dbReference>
<protein>
    <recommendedName>
        <fullName evidence="14">CCHC-type domain-containing protein</fullName>
    </recommendedName>
</protein>
<dbReference type="SMART" id="SM00343">
    <property type="entry name" value="ZnF_C2HC"/>
    <property type="match status" value="1"/>
</dbReference>
<evidence type="ECO:0000256" key="5">
    <source>
        <dbReference type="ARBA" id="ARBA00022692"/>
    </source>
</evidence>
<keyword evidence="11" id="KW-0863">Zinc-finger</keyword>
<evidence type="ECO:0000313" key="15">
    <source>
        <dbReference type="EMBL" id="KAH0784142.1"/>
    </source>
</evidence>
<evidence type="ECO:0000313" key="16">
    <source>
        <dbReference type="Proteomes" id="UP000826656"/>
    </source>
</evidence>
<dbReference type="InterPro" id="IPR001878">
    <property type="entry name" value="Znf_CCHC"/>
</dbReference>
<organism evidence="15 16">
    <name type="scientific">Solanum tuberosum</name>
    <name type="common">Potato</name>
    <dbReference type="NCBI Taxonomy" id="4113"/>
    <lineage>
        <taxon>Eukaryota</taxon>
        <taxon>Viridiplantae</taxon>
        <taxon>Streptophyta</taxon>
        <taxon>Embryophyta</taxon>
        <taxon>Tracheophyta</taxon>
        <taxon>Spermatophyta</taxon>
        <taxon>Magnoliopsida</taxon>
        <taxon>eudicotyledons</taxon>
        <taxon>Gunneridae</taxon>
        <taxon>Pentapetalae</taxon>
        <taxon>asterids</taxon>
        <taxon>lamiids</taxon>
        <taxon>Solanales</taxon>
        <taxon>Solanaceae</taxon>
        <taxon>Solanoideae</taxon>
        <taxon>Solaneae</taxon>
        <taxon>Solanum</taxon>
    </lineage>
</organism>
<dbReference type="EMBL" id="JAIVGD010000001">
    <property type="protein sequence ID" value="KAH0784142.1"/>
    <property type="molecule type" value="Genomic_DNA"/>
</dbReference>
<evidence type="ECO:0000256" key="10">
    <source>
        <dbReference type="ARBA" id="ARBA00023180"/>
    </source>
</evidence>
<name>A0ABQ7WVY2_SOLTU</name>
<feature type="region of interest" description="Disordered" evidence="12">
    <location>
        <begin position="567"/>
        <end position="600"/>
    </location>
</feature>
<evidence type="ECO:0000256" key="7">
    <source>
        <dbReference type="ARBA" id="ARBA00022737"/>
    </source>
</evidence>
<evidence type="ECO:0000259" key="14">
    <source>
        <dbReference type="PROSITE" id="PS50158"/>
    </source>
</evidence>
<dbReference type="InterPro" id="IPR036875">
    <property type="entry name" value="Znf_CCHC_sf"/>
</dbReference>
<dbReference type="SMART" id="SM00369">
    <property type="entry name" value="LRR_TYP"/>
    <property type="match status" value="5"/>
</dbReference>
<feature type="compositionally biased region" description="Low complexity" evidence="12">
    <location>
        <begin position="591"/>
        <end position="600"/>
    </location>
</feature>
<proteinExistence type="inferred from homology"/>
<keyword evidence="10" id="KW-0325">Glycoprotein</keyword>
<evidence type="ECO:0000256" key="12">
    <source>
        <dbReference type="SAM" id="MobiDB-lite"/>
    </source>
</evidence>
<feature type="domain" description="CCHC-type" evidence="14">
    <location>
        <begin position="607"/>
        <end position="621"/>
    </location>
</feature>
<comment type="subcellular location">
    <subcellularLocation>
        <location evidence="1">Cell membrane</location>
        <topology evidence="1">Single-pass type I membrane protein</topology>
    </subcellularLocation>
</comment>
<comment type="similarity">
    <text evidence="2">Belongs to the RLP family.</text>
</comment>
<keyword evidence="6" id="KW-0732">Signal</keyword>
<sequence>MSRKPKRCTSLFLAQSHINEHWFICDWVVCNNLTRHVIELRIYVDWFESRYLRINNLEWLTSLSSLENLEIESVDLSKANEWLQVINMLPSLVDLRLYNCSLHHITPQLDHHNFSSLMSLDPSENRNLNSSVPKWVFNLPNLVSLDQSGCNFTGLFSDGPVNLTSLTTLKASGNSFNCRLPKWLFDLNNLEHVEIRSSGTEGAIQSKSGNITKLKYLNLSFNNLNSTIPNWLYQCKDLKSLLLSGNILSGKLPNVIGKLGKLGYLSLSGNLFEGDISELFLSVGLGNTSSLSSLGLDDNKLTGAVPESVGQLSMLEYFSISNNRRFTMDTIEKTADVKMGDLNKPFRFNGNHFKRWKGKVLFYLSLLNVSYVLTEKNPNKVDDSSMEDDELISHHEKVEKYNGDSYKCRYYLLNCLSDNFYDYYDRTYSSAKKIWKALQSKYDTEEAGAKQYAASRFFRFQMVDNKSVVDQAQDFIMIVGELRSEEVKIGDNLIVCGIVDKLPPSWKEFQKTMRHKQKETSLETLIMKIRMEEEARGQDALLQTEENNITTKVNLITSNNATLETHKNTSLKPKKKKFKKNNGRPPKKNNGENNQAQNQQVQDKGPCFVCGKSGHIARFCRFRKCGPNPQANVIEEPFVAVITDINMVESVDGWWADSGANRHVCYDKDWLQAKFGISKSLGLSSLCEANGSQDYKIGPDIAYAVGVLGKFTSKPDWNTLSGDSCSTTGYVFTLDPLTKALTREKVWSTSRGMGLKPTNNPYGWSVKLTGALSTDFTYIMCGSRSLPMRIGLILKSTHETGIAHGHNVLVLKLMLLYPGGDKSRRTTAGPVKTFAAVGLNLLKESEISAPQPEEIYFLHILFLIVILYFLLSYLAENEFIGKLPSWLGMRFPTLIVLILRSNKFDGELPQELCHLKDLQILDLANNTFVGIIPRCIGNFSAMVKVKKKVKYDLNLQYSAYMGALRESAMVTTKGNMYQYDTILALFTSMDMSSNNLSGDIPISLARLAGLRSFNLFKNNLTGRIPNDIGDMKVLESVDLSDNQLYGQIPQSFSSLSTLSYLNLSYNNLSSMIP</sequence>
<dbReference type="InterPro" id="IPR001611">
    <property type="entry name" value="Leu-rich_rpt"/>
</dbReference>
<dbReference type="SUPFAM" id="SSF57756">
    <property type="entry name" value="Retrovirus zinc finger-like domains"/>
    <property type="match status" value="1"/>
</dbReference>
<dbReference type="Proteomes" id="UP000826656">
    <property type="component" value="Unassembled WGS sequence"/>
</dbReference>
<reference evidence="15 16" key="1">
    <citation type="journal article" date="2021" name="bioRxiv">
        <title>Chromosome-scale and haplotype-resolved genome assembly of a tetraploid potato cultivar.</title>
        <authorList>
            <person name="Sun H."/>
            <person name="Jiao W.-B."/>
            <person name="Krause K."/>
            <person name="Campoy J.A."/>
            <person name="Goel M."/>
            <person name="Folz-Donahue K."/>
            <person name="Kukat C."/>
            <person name="Huettel B."/>
            <person name="Schneeberger K."/>
        </authorList>
    </citation>
    <scope>NUCLEOTIDE SEQUENCE [LARGE SCALE GENOMIC DNA]</scope>
    <source>
        <strain evidence="15">SolTubOtavaFocal</strain>
        <tissue evidence="15">Leaves</tissue>
    </source>
</reference>
<keyword evidence="4" id="KW-0433">Leucine-rich repeat</keyword>
<evidence type="ECO:0000256" key="9">
    <source>
        <dbReference type="ARBA" id="ARBA00023136"/>
    </source>
</evidence>
<dbReference type="PROSITE" id="PS50158">
    <property type="entry name" value="ZF_CCHC"/>
    <property type="match status" value="1"/>
</dbReference>
<keyword evidence="5 13" id="KW-0812">Transmembrane</keyword>
<keyword evidence="7" id="KW-0677">Repeat</keyword>
<evidence type="ECO:0000256" key="6">
    <source>
        <dbReference type="ARBA" id="ARBA00022729"/>
    </source>
</evidence>
<keyword evidence="11" id="KW-0479">Metal-binding</keyword>
<evidence type="ECO:0000256" key="13">
    <source>
        <dbReference type="SAM" id="Phobius"/>
    </source>
</evidence>
<accession>A0ABQ7WVY2</accession>
<evidence type="ECO:0000256" key="2">
    <source>
        <dbReference type="ARBA" id="ARBA00009592"/>
    </source>
</evidence>
<dbReference type="InterPro" id="IPR003591">
    <property type="entry name" value="Leu-rich_rpt_typical-subtyp"/>
</dbReference>
<dbReference type="PANTHER" id="PTHR48063:SF98">
    <property type="entry name" value="LRR RECEPTOR-LIKE SERINE_THREONINE-PROTEIN KINASE FLS2"/>
    <property type="match status" value="1"/>
</dbReference>
<comment type="caution">
    <text evidence="15">The sequence shown here is derived from an EMBL/GenBank/DDBJ whole genome shotgun (WGS) entry which is preliminary data.</text>
</comment>
<dbReference type="Gene3D" id="3.80.10.10">
    <property type="entry name" value="Ribonuclease Inhibitor"/>
    <property type="match status" value="2"/>
</dbReference>
<keyword evidence="3" id="KW-1003">Cell membrane</keyword>
<keyword evidence="9 13" id="KW-0472">Membrane</keyword>
<dbReference type="Pfam" id="PF14223">
    <property type="entry name" value="Retrotran_gag_2"/>
    <property type="match status" value="1"/>
</dbReference>
<dbReference type="SUPFAM" id="SSF52058">
    <property type="entry name" value="L domain-like"/>
    <property type="match status" value="2"/>
</dbReference>
<evidence type="ECO:0000256" key="1">
    <source>
        <dbReference type="ARBA" id="ARBA00004251"/>
    </source>
</evidence>
<gene>
    <name evidence="15" type="ORF">KY290_003740</name>
</gene>
<feature type="compositionally biased region" description="Basic residues" evidence="12">
    <location>
        <begin position="572"/>
        <end position="587"/>
    </location>
</feature>
<dbReference type="InterPro" id="IPR032675">
    <property type="entry name" value="LRR_dom_sf"/>
</dbReference>
<keyword evidence="11" id="KW-0862">Zinc</keyword>
<feature type="transmembrane region" description="Helical" evidence="13">
    <location>
        <begin position="855"/>
        <end position="875"/>
    </location>
</feature>
<evidence type="ECO:0000256" key="11">
    <source>
        <dbReference type="PROSITE-ProRule" id="PRU00047"/>
    </source>
</evidence>
<evidence type="ECO:0000256" key="8">
    <source>
        <dbReference type="ARBA" id="ARBA00022989"/>
    </source>
</evidence>
<dbReference type="PANTHER" id="PTHR48063">
    <property type="entry name" value="LRR RECEPTOR-LIKE KINASE"/>
    <property type="match status" value="1"/>
</dbReference>